<dbReference type="EMBL" id="CP046622">
    <property type="protein sequence ID" value="QGW81307.1"/>
    <property type="molecule type" value="Genomic_DNA"/>
</dbReference>
<sequence length="120" mass="13792">MLIPVGMFKEHCGERFPSILDFEGVSLDSEEQQKVVKYLASCPVVIASPGVIQSVFDNSKIAGTPSMRTDGCWIWQDTYAYYVSQQKVNVDKDFLHHIRERLYITPIDEEIDFSAIKFPW</sequence>
<dbReference type="AlphaFoldDB" id="A0A6I6HIM6"/>
<evidence type="ECO:0000313" key="1">
    <source>
        <dbReference type="EMBL" id="QGW81307.1"/>
    </source>
</evidence>
<evidence type="ECO:0000313" key="2">
    <source>
        <dbReference type="Proteomes" id="UP000425817"/>
    </source>
</evidence>
<protein>
    <submittedName>
        <fullName evidence="1">Uncharacterized protein</fullName>
    </submittedName>
</protein>
<dbReference type="OrthoDB" id="9155589at2"/>
<organism evidence="1 2">
    <name type="scientific">Variovorax paradoxus</name>
    <dbReference type="NCBI Taxonomy" id="34073"/>
    <lineage>
        <taxon>Bacteria</taxon>
        <taxon>Pseudomonadati</taxon>
        <taxon>Pseudomonadota</taxon>
        <taxon>Betaproteobacteria</taxon>
        <taxon>Burkholderiales</taxon>
        <taxon>Comamonadaceae</taxon>
        <taxon>Variovorax</taxon>
    </lineage>
</organism>
<dbReference type="Proteomes" id="UP000425817">
    <property type="component" value="Chromosome"/>
</dbReference>
<dbReference type="RefSeq" id="WP_157612744.1">
    <property type="nucleotide sequence ID" value="NZ_CP046622.1"/>
</dbReference>
<gene>
    <name evidence="1" type="ORF">GOQ09_06790</name>
</gene>
<name>A0A6I6HIM6_VARPD</name>
<accession>A0A6I6HIM6</accession>
<proteinExistence type="predicted"/>
<reference evidence="1 2" key="1">
    <citation type="submission" date="2019-12" db="EMBL/GenBank/DDBJ databases">
        <title>Hybrid Genome Assemblies of two High G+C Isolates from Undergraduate Microbiology Courses.</title>
        <authorList>
            <person name="Ne Ville C.J."/>
            <person name="Enright D."/>
            <person name="Hernandez I."/>
            <person name="Dodsworth J."/>
            <person name="Orwin P.M."/>
        </authorList>
    </citation>
    <scope>NUCLEOTIDE SEQUENCE [LARGE SCALE GENOMIC DNA]</scope>
    <source>
        <strain evidence="1 2">CSUSB</strain>
    </source>
</reference>